<reference evidence="2" key="1">
    <citation type="journal article" date="2011" name="PLoS Biol.">
        <title>Gene gain and loss during evolution of obligate parasitism in the white rust pathogen of Arabidopsis thaliana.</title>
        <authorList>
            <person name="Kemen E."/>
            <person name="Gardiner A."/>
            <person name="Schultz-Larsen T."/>
            <person name="Kemen A.C."/>
            <person name="Balmuth A.L."/>
            <person name="Robert-Seilaniantz A."/>
            <person name="Bailey K."/>
            <person name="Holub E."/>
            <person name="Studholme D.J."/>
            <person name="Maclean D."/>
            <person name="Jones J.D."/>
        </authorList>
    </citation>
    <scope>NUCLEOTIDE SEQUENCE</scope>
</reference>
<evidence type="ECO:0000313" key="2">
    <source>
        <dbReference type="EMBL" id="CCA17050.1"/>
    </source>
</evidence>
<dbReference type="InterPro" id="IPR054722">
    <property type="entry name" value="PolX-like_BBD"/>
</dbReference>
<organism evidence="2">
    <name type="scientific">Albugo laibachii Nc14</name>
    <dbReference type="NCBI Taxonomy" id="890382"/>
    <lineage>
        <taxon>Eukaryota</taxon>
        <taxon>Sar</taxon>
        <taxon>Stramenopiles</taxon>
        <taxon>Oomycota</taxon>
        <taxon>Peronosporomycetes</taxon>
        <taxon>Albuginales</taxon>
        <taxon>Albuginaceae</taxon>
        <taxon>Albugo</taxon>
    </lineage>
</organism>
<dbReference type="EMBL" id="FR824074">
    <property type="protein sequence ID" value="CCA17050.1"/>
    <property type="molecule type" value="Genomic_DNA"/>
</dbReference>
<proteinExistence type="predicted"/>
<reference evidence="2" key="2">
    <citation type="submission" date="2011-02" db="EMBL/GenBank/DDBJ databases">
        <authorList>
            <person name="MacLean D."/>
        </authorList>
    </citation>
    <scope>NUCLEOTIDE SEQUENCE</scope>
</reference>
<name>F0W7E9_9STRA</name>
<protein>
    <submittedName>
        <fullName evidence="2">Uncharacterized protein AlNc14C29G2766</fullName>
    </submittedName>
</protein>
<dbReference type="Pfam" id="PF22936">
    <property type="entry name" value="Pol_BBD"/>
    <property type="match status" value="1"/>
</dbReference>
<evidence type="ECO:0000259" key="1">
    <source>
        <dbReference type="Pfam" id="PF22936"/>
    </source>
</evidence>
<sequence>MCHNWSNNVAKINRISRWQSQNMVLAYDYWILDSGSSRHLCSDESWLEDAEDTHGVGNVTLRVSAAGETKSVKLTEVYFAVGLAHNSISYGKLDAKGYSLGHRGAQRVFETANEKSVIFDVELFNRVLTIKTAVRCKFLRSRGVILVALVNNAGPNEVITHEAQRSTQYDLHRSLGHLNYDAVKRLARDPASGIHLIDRQSVTCSTFTQGKQNKKRQPNHDTCASSPIDRIGGVISSTLKGPMKPRDRLGNCHMINFVDHKSNYVKVFLA</sequence>
<feature type="domain" description="Retrovirus-related Pol polyprotein from transposon TNT 1-94-like beta-barrel" evidence="1">
    <location>
        <begin position="30"/>
        <end position="98"/>
    </location>
</feature>
<dbReference type="HOGENOM" id="CLU_102814_0_0_1"/>
<dbReference type="AlphaFoldDB" id="F0W7E9"/>
<gene>
    <name evidence="2" type="primary">AlNc14C29G2766</name>
    <name evidence="2" type="ORF">ALNC14_031930</name>
</gene>
<accession>F0W7E9</accession>